<gene>
    <name evidence="1" type="ORF">V6N12_049705</name>
</gene>
<accession>A0ABR2GAA9</accession>
<proteinExistence type="predicted"/>
<organism evidence="1 2">
    <name type="scientific">Hibiscus sabdariffa</name>
    <name type="common">roselle</name>
    <dbReference type="NCBI Taxonomy" id="183260"/>
    <lineage>
        <taxon>Eukaryota</taxon>
        <taxon>Viridiplantae</taxon>
        <taxon>Streptophyta</taxon>
        <taxon>Embryophyta</taxon>
        <taxon>Tracheophyta</taxon>
        <taxon>Spermatophyta</taxon>
        <taxon>Magnoliopsida</taxon>
        <taxon>eudicotyledons</taxon>
        <taxon>Gunneridae</taxon>
        <taxon>Pentapetalae</taxon>
        <taxon>rosids</taxon>
        <taxon>malvids</taxon>
        <taxon>Malvales</taxon>
        <taxon>Malvaceae</taxon>
        <taxon>Malvoideae</taxon>
        <taxon>Hibiscus</taxon>
    </lineage>
</organism>
<sequence length="71" mass="8222">MLALVPHIVSIINRRWSIELTHIMREGNKLDDCMAKYASCDDLLCRRFLSPPRLKMLQLEEDLHDISLEGG</sequence>
<dbReference type="EMBL" id="JBBPBM010000001">
    <property type="protein sequence ID" value="KAK8599833.1"/>
    <property type="molecule type" value="Genomic_DNA"/>
</dbReference>
<reference evidence="1 2" key="1">
    <citation type="journal article" date="2024" name="G3 (Bethesda)">
        <title>Genome assembly of Hibiscus sabdariffa L. provides insights into metabolisms of medicinal natural products.</title>
        <authorList>
            <person name="Kim T."/>
        </authorList>
    </citation>
    <scope>NUCLEOTIDE SEQUENCE [LARGE SCALE GENOMIC DNA]</scope>
    <source>
        <strain evidence="1">TK-2024</strain>
        <tissue evidence="1">Old leaves</tissue>
    </source>
</reference>
<dbReference type="Proteomes" id="UP001472677">
    <property type="component" value="Unassembled WGS sequence"/>
</dbReference>
<name>A0ABR2GAA9_9ROSI</name>
<evidence type="ECO:0000313" key="1">
    <source>
        <dbReference type="EMBL" id="KAK8599833.1"/>
    </source>
</evidence>
<keyword evidence="2" id="KW-1185">Reference proteome</keyword>
<protein>
    <recommendedName>
        <fullName evidence="3">RNase H type-1 domain-containing protein</fullName>
    </recommendedName>
</protein>
<evidence type="ECO:0008006" key="3">
    <source>
        <dbReference type="Google" id="ProtNLM"/>
    </source>
</evidence>
<comment type="caution">
    <text evidence="1">The sequence shown here is derived from an EMBL/GenBank/DDBJ whole genome shotgun (WGS) entry which is preliminary data.</text>
</comment>
<evidence type="ECO:0000313" key="2">
    <source>
        <dbReference type="Proteomes" id="UP001472677"/>
    </source>
</evidence>